<keyword evidence="3" id="KW-1185">Reference proteome</keyword>
<dbReference type="EMBL" id="LSRX01000494">
    <property type="protein sequence ID" value="OLP95681.1"/>
    <property type="molecule type" value="Genomic_DNA"/>
</dbReference>
<name>A0A1Q9DKJ2_SYMMI</name>
<dbReference type="Proteomes" id="UP000186817">
    <property type="component" value="Unassembled WGS sequence"/>
</dbReference>
<protein>
    <submittedName>
        <fullName evidence="2">Uncharacterized protein</fullName>
    </submittedName>
</protein>
<gene>
    <name evidence="2" type="ORF">AK812_SmicGene22165</name>
</gene>
<dbReference type="AlphaFoldDB" id="A0A1Q9DKJ2"/>
<evidence type="ECO:0000313" key="2">
    <source>
        <dbReference type="EMBL" id="OLP95681.1"/>
    </source>
</evidence>
<evidence type="ECO:0000256" key="1">
    <source>
        <dbReference type="SAM" id="MobiDB-lite"/>
    </source>
</evidence>
<proteinExistence type="predicted"/>
<comment type="caution">
    <text evidence="2">The sequence shown here is derived from an EMBL/GenBank/DDBJ whole genome shotgun (WGS) entry which is preliminary data.</text>
</comment>
<reference evidence="2 3" key="1">
    <citation type="submission" date="2016-02" db="EMBL/GenBank/DDBJ databases">
        <title>Genome analysis of coral dinoflagellate symbionts highlights evolutionary adaptations to a symbiotic lifestyle.</title>
        <authorList>
            <person name="Aranda M."/>
            <person name="Li Y."/>
            <person name="Liew Y.J."/>
            <person name="Baumgarten S."/>
            <person name="Simakov O."/>
            <person name="Wilson M."/>
            <person name="Piel J."/>
            <person name="Ashoor H."/>
            <person name="Bougouffa S."/>
            <person name="Bajic V.B."/>
            <person name="Ryu T."/>
            <person name="Ravasi T."/>
            <person name="Bayer T."/>
            <person name="Micklem G."/>
            <person name="Kim H."/>
            <person name="Bhak J."/>
            <person name="Lajeunesse T.C."/>
            <person name="Voolstra C.R."/>
        </authorList>
    </citation>
    <scope>NUCLEOTIDE SEQUENCE [LARGE SCALE GENOMIC DNA]</scope>
    <source>
        <strain evidence="2 3">CCMP2467</strain>
    </source>
</reference>
<feature type="compositionally biased region" description="Basic and acidic residues" evidence="1">
    <location>
        <begin position="183"/>
        <end position="194"/>
    </location>
</feature>
<accession>A0A1Q9DKJ2</accession>
<sequence length="194" mass="21663">MCATLYAQDWGRSGFSLSGEVRWGPGISCEIEESLVDGYQVWLVNDCGEQMVLLGTVAKQQDRQLSANCCDESWYSFYLGLLTAPSDAASIAIVPFRGSQLYLPSFLPVVRTLADSLWDGETKEFWDLCKSCTSKRQVFCFTTGTCLDLDIDAPSEVMWSACMNPLLVPESCRTKGIHPPGTSREEMENWDRDL</sequence>
<organism evidence="2 3">
    <name type="scientific">Symbiodinium microadriaticum</name>
    <name type="common">Dinoflagellate</name>
    <name type="synonym">Zooxanthella microadriatica</name>
    <dbReference type="NCBI Taxonomy" id="2951"/>
    <lineage>
        <taxon>Eukaryota</taxon>
        <taxon>Sar</taxon>
        <taxon>Alveolata</taxon>
        <taxon>Dinophyceae</taxon>
        <taxon>Suessiales</taxon>
        <taxon>Symbiodiniaceae</taxon>
        <taxon>Symbiodinium</taxon>
    </lineage>
</organism>
<dbReference type="OrthoDB" id="423909at2759"/>
<evidence type="ECO:0000313" key="3">
    <source>
        <dbReference type="Proteomes" id="UP000186817"/>
    </source>
</evidence>
<feature type="region of interest" description="Disordered" evidence="1">
    <location>
        <begin position="175"/>
        <end position="194"/>
    </location>
</feature>